<dbReference type="PROSITE" id="PS50885">
    <property type="entry name" value="HAMP"/>
    <property type="match status" value="1"/>
</dbReference>
<accession>A0A2C8FA24</accession>
<dbReference type="SUPFAM" id="SSF55785">
    <property type="entry name" value="PYP-like sensor domain (PAS domain)"/>
    <property type="match status" value="1"/>
</dbReference>
<keyword evidence="9" id="KW-1133">Transmembrane helix</keyword>
<dbReference type="CDD" id="cd00082">
    <property type="entry name" value="HisKA"/>
    <property type="match status" value="1"/>
</dbReference>
<dbReference type="SUPFAM" id="SSF55874">
    <property type="entry name" value="ATPase domain of HSP90 chaperone/DNA topoisomerase II/histidine kinase"/>
    <property type="match status" value="1"/>
</dbReference>
<feature type="domain" description="Histidine kinase" evidence="10">
    <location>
        <begin position="373"/>
        <end position="594"/>
    </location>
</feature>
<dbReference type="GO" id="GO:0016020">
    <property type="term" value="C:membrane"/>
    <property type="evidence" value="ECO:0007669"/>
    <property type="project" value="UniProtKB-SubCell"/>
</dbReference>
<evidence type="ECO:0000256" key="4">
    <source>
        <dbReference type="ARBA" id="ARBA00022553"/>
    </source>
</evidence>
<dbReference type="FunFam" id="1.10.287.130:FF:000001">
    <property type="entry name" value="Two-component sensor histidine kinase"/>
    <property type="match status" value="1"/>
</dbReference>
<sequence length="597" mass="66360">MKLRTFQMRILLWTWALLLMALAVVFYYSTSLVGDDLLHATKSKAKSELESIRWLIVEHGPYEGEHGFGKWVDGLGQRLGVRITYVAKAGHVIADSDVGFGNVGVMDDHSQRPEIVAAHIEGEGSNVRYSDTVHKEMLYTAVKVVGSEAVPDGYLRLAVPFSRVSDRLASLRINFFWIFLGTMVFAVVVSMVMSRNMSREIYEFSNLARSIGEGDYGTRLRVVPGSEFMPLAQSINGMAQSIERNVRVIRDQKGQLQAIFEGMREGVMSLDASGRIESFNSALDTMFNLADSSIGRTPIEVTRRFEIQDLVDAIKANPDEGARSIQIELMDRTVELSAVPSLDHQGEAKIILVFHDITEMKRSEKGLKDFVANASHQLRTPLTSIKGYAETLIDNPPSNPEDAKFFLEIVLKNADHMDKVISSMLALAKSEQMGKQLKLAPVSGREFLNRTVADVTPWAAERGITFRIQAPEDDMYVMAEPDGLLHVFHNLLNNAVKYSPDNGKVTVSAEDDGESIVFCIEDQGPGISREHSTKVFERFYRVDENTIDSSSGSAGLGLAICRRIVRNLGGEIWHDGYGEDIRGARFCFRLNKSGPPA</sequence>
<evidence type="ECO:0000256" key="9">
    <source>
        <dbReference type="SAM" id="Phobius"/>
    </source>
</evidence>
<dbReference type="Gene3D" id="6.10.340.10">
    <property type="match status" value="1"/>
</dbReference>
<dbReference type="SMART" id="SM00388">
    <property type="entry name" value="HisKA"/>
    <property type="match status" value="1"/>
</dbReference>
<dbReference type="SMART" id="SM00387">
    <property type="entry name" value="HATPase_c"/>
    <property type="match status" value="1"/>
</dbReference>
<dbReference type="EC" id="2.7.13.3" evidence="3"/>
<dbReference type="GO" id="GO:0030295">
    <property type="term" value="F:protein kinase activator activity"/>
    <property type="evidence" value="ECO:0007669"/>
    <property type="project" value="TreeGrafter"/>
</dbReference>
<dbReference type="AlphaFoldDB" id="A0A2C8FA24"/>
<dbReference type="InterPro" id="IPR004358">
    <property type="entry name" value="Sig_transdc_His_kin-like_C"/>
</dbReference>
<organism evidence="12 13">
    <name type="scientific">Pseudodesulfovibrio profundus</name>
    <dbReference type="NCBI Taxonomy" id="57320"/>
    <lineage>
        <taxon>Bacteria</taxon>
        <taxon>Pseudomonadati</taxon>
        <taxon>Thermodesulfobacteriota</taxon>
        <taxon>Desulfovibrionia</taxon>
        <taxon>Desulfovibrionales</taxon>
        <taxon>Desulfovibrionaceae</taxon>
    </lineage>
</organism>
<reference evidence="13" key="1">
    <citation type="submission" date="2017-09" db="EMBL/GenBank/DDBJ databases">
        <authorList>
            <person name="Regsiter A."/>
            <person name="William W."/>
        </authorList>
    </citation>
    <scope>NUCLEOTIDE SEQUENCE [LARGE SCALE GENOMIC DNA]</scope>
    <source>
        <strain evidence="13">500-1</strain>
    </source>
</reference>
<dbReference type="Pfam" id="PF00672">
    <property type="entry name" value="HAMP"/>
    <property type="match status" value="1"/>
</dbReference>
<dbReference type="Gene3D" id="1.10.287.130">
    <property type="match status" value="1"/>
</dbReference>
<dbReference type="Gene3D" id="3.30.450.20">
    <property type="entry name" value="PAS domain"/>
    <property type="match status" value="1"/>
</dbReference>
<dbReference type="RefSeq" id="WP_097012357.1">
    <property type="nucleotide sequence ID" value="NZ_LT907975.1"/>
</dbReference>
<keyword evidence="13" id="KW-1185">Reference proteome</keyword>
<evidence type="ECO:0000256" key="7">
    <source>
        <dbReference type="ARBA" id="ARBA00023012"/>
    </source>
</evidence>
<dbReference type="Pfam" id="PF00989">
    <property type="entry name" value="PAS"/>
    <property type="match status" value="1"/>
</dbReference>
<comment type="catalytic activity">
    <reaction evidence="1">
        <text>ATP + protein L-histidine = ADP + protein N-phospho-L-histidine.</text>
        <dbReference type="EC" id="2.7.13.3"/>
    </reaction>
</comment>
<keyword evidence="4" id="KW-0597">Phosphoprotein</keyword>
<dbReference type="EMBL" id="LT907975">
    <property type="protein sequence ID" value="SOB59495.1"/>
    <property type="molecule type" value="Genomic_DNA"/>
</dbReference>
<dbReference type="SUPFAM" id="SSF47384">
    <property type="entry name" value="Homodimeric domain of signal transducing histidine kinase"/>
    <property type="match status" value="1"/>
</dbReference>
<evidence type="ECO:0000256" key="5">
    <source>
        <dbReference type="ARBA" id="ARBA00022679"/>
    </source>
</evidence>
<dbReference type="SMART" id="SM00091">
    <property type="entry name" value="PAS"/>
    <property type="match status" value="1"/>
</dbReference>
<dbReference type="PROSITE" id="PS50109">
    <property type="entry name" value="HIS_KIN"/>
    <property type="match status" value="1"/>
</dbReference>
<dbReference type="InterPro" id="IPR003661">
    <property type="entry name" value="HisK_dim/P_dom"/>
</dbReference>
<dbReference type="InterPro" id="IPR036890">
    <property type="entry name" value="HATPase_C_sf"/>
</dbReference>
<dbReference type="Pfam" id="PF02518">
    <property type="entry name" value="HATPase_c"/>
    <property type="match status" value="1"/>
</dbReference>
<keyword evidence="5" id="KW-0808">Transferase</keyword>
<feature type="transmembrane region" description="Helical" evidence="9">
    <location>
        <begin position="175"/>
        <end position="193"/>
    </location>
</feature>
<evidence type="ECO:0000256" key="6">
    <source>
        <dbReference type="ARBA" id="ARBA00022777"/>
    </source>
</evidence>
<dbReference type="InterPro" id="IPR005467">
    <property type="entry name" value="His_kinase_dom"/>
</dbReference>
<dbReference type="Pfam" id="PF00512">
    <property type="entry name" value="HisKA"/>
    <property type="match status" value="1"/>
</dbReference>
<dbReference type="InterPro" id="IPR013767">
    <property type="entry name" value="PAS_fold"/>
</dbReference>
<dbReference type="KEGG" id="pprf:DPRO_2586"/>
<evidence type="ECO:0000313" key="12">
    <source>
        <dbReference type="EMBL" id="SOB59495.1"/>
    </source>
</evidence>
<keyword evidence="9" id="KW-0812">Transmembrane</keyword>
<evidence type="ECO:0000259" key="10">
    <source>
        <dbReference type="PROSITE" id="PS50109"/>
    </source>
</evidence>
<dbReference type="InterPro" id="IPR000014">
    <property type="entry name" value="PAS"/>
</dbReference>
<dbReference type="GO" id="GO:0000155">
    <property type="term" value="F:phosphorelay sensor kinase activity"/>
    <property type="evidence" value="ECO:0007669"/>
    <property type="project" value="InterPro"/>
</dbReference>
<dbReference type="PRINTS" id="PR00344">
    <property type="entry name" value="BCTRLSENSOR"/>
</dbReference>
<dbReference type="GO" id="GO:0007234">
    <property type="term" value="P:osmosensory signaling via phosphorelay pathway"/>
    <property type="evidence" value="ECO:0007669"/>
    <property type="project" value="TreeGrafter"/>
</dbReference>
<dbReference type="InterPro" id="IPR003660">
    <property type="entry name" value="HAMP_dom"/>
</dbReference>
<name>A0A2C8FA24_9BACT</name>
<keyword evidence="7" id="KW-0902">Two-component regulatory system</keyword>
<dbReference type="InterPro" id="IPR050351">
    <property type="entry name" value="BphY/WalK/GraS-like"/>
</dbReference>
<evidence type="ECO:0000313" key="13">
    <source>
        <dbReference type="Proteomes" id="UP000219215"/>
    </source>
</evidence>
<gene>
    <name evidence="12" type="ORF">DPRO_2586</name>
</gene>
<protein>
    <recommendedName>
        <fullName evidence="3">histidine kinase</fullName>
        <ecNumber evidence="3">2.7.13.3</ecNumber>
    </recommendedName>
</protein>
<dbReference type="GO" id="GO:0000156">
    <property type="term" value="F:phosphorelay response regulator activity"/>
    <property type="evidence" value="ECO:0007669"/>
    <property type="project" value="TreeGrafter"/>
</dbReference>
<keyword evidence="6 12" id="KW-0418">Kinase</keyword>
<dbReference type="InterPro" id="IPR003594">
    <property type="entry name" value="HATPase_dom"/>
</dbReference>
<proteinExistence type="predicted"/>
<dbReference type="InterPro" id="IPR036097">
    <property type="entry name" value="HisK_dim/P_sf"/>
</dbReference>
<evidence type="ECO:0000259" key="11">
    <source>
        <dbReference type="PROSITE" id="PS50885"/>
    </source>
</evidence>
<dbReference type="Proteomes" id="UP000219215">
    <property type="component" value="Chromosome DPRO"/>
</dbReference>
<feature type="domain" description="HAMP" evidence="11">
    <location>
        <begin position="195"/>
        <end position="247"/>
    </location>
</feature>
<dbReference type="PANTHER" id="PTHR42878:SF12">
    <property type="entry name" value="SENSOR HISTIDINE KINASE YCBM"/>
    <property type="match status" value="1"/>
</dbReference>
<evidence type="ECO:0000256" key="1">
    <source>
        <dbReference type="ARBA" id="ARBA00000085"/>
    </source>
</evidence>
<dbReference type="CDD" id="cd00130">
    <property type="entry name" value="PAS"/>
    <property type="match status" value="1"/>
</dbReference>
<dbReference type="OrthoDB" id="9813151at2"/>
<dbReference type="CDD" id="cd06225">
    <property type="entry name" value="HAMP"/>
    <property type="match status" value="1"/>
</dbReference>
<evidence type="ECO:0000256" key="3">
    <source>
        <dbReference type="ARBA" id="ARBA00012438"/>
    </source>
</evidence>
<dbReference type="PANTHER" id="PTHR42878">
    <property type="entry name" value="TWO-COMPONENT HISTIDINE KINASE"/>
    <property type="match status" value="1"/>
</dbReference>
<dbReference type="Gene3D" id="3.30.565.10">
    <property type="entry name" value="Histidine kinase-like ATPase, C-terminal domain"/>
    <property type="match status" value="1"/>
</dbReference>
<comment type="subcellular location">
    <subcellularLocation>
        <location evidence="2">Membrane</location>
    </subcellularLocation>
</comment>
<dbReference type="SMART" id="SM00304">
    <property type="entry name" value="HAMP"/>
    <property type="match status" value="1"/>
</dbReference>
<keyword evidence="8 9" id="KW-0472">Membrane</keyword>
<evidence type="ECO:0000256" key="2">
    <source>
        <dbReference type="ARBA" id="ARBA00004370"/>
    </source>
</evidence>
<dbReference type="CDD" id="cd00075">
    <property type="entry name" value="HATPase"/>
    <property type="match status" value="1"/>
</dbReference>
<dbReference type="GO" id="GO:0006355">
    <property type="term" value="P:regulation of DNA-templated transcription"/>
    <property type="evidence" value="ECO:0007669"/>
    <property type="project" value="InterPro"/>
</dbReference>
<dbReference type="FunFam" id="3.30.565.10:FF:000006">
    <property type="entry name" value="Sensor histidine kinase WalK"/>
    <property type="match status" value="1"/>
</dbReference>
<evidence type="ECO:0000256" key="8">
    <source>
        <dbReference type="ARBA" id="ARBA00023136"/>
    </source>
</evidence>
<dbReference type="InterPro" id="IPR035965">
    <property type="entry name" value="PAS-like_dom_sf"/>
</dbReference>